<dbReference type="STRING" id="50990.A0A4Y7PME5"/>
<name>A0A4Y7PME5_9AGAM</name>
<accession>A0A4Y7PME5</accession>
<proteinExistence type="predicted"/>
<evidence type="ECO:0000313" key="1">
    <source>
        <dbReference type="EMBL" id="TDL16385.1"/>
    </source>
</evidence>
<organism evidence="1 2">
    <name type="scientific">Rickenella mellea</name>
    <dbReference type="NCBI Taxonomy" id="50990"/>
    <lineage>
        <taxon>Eukaryota</taxon>
        <taxon>Fungi</taxon>
        <taxon>Dikarya</taxon>
        <taxon>Basidiomycota</taxon>
        <taxon>Agaricomycotina</taxon>
        <taxon>Agaricomycetes</taxon>
        <taxon>Hymenochaetales</taxon>
        <taxon>Rickenellaceae</taxon>
        <taxon>Rickenella</taxon>
    </lineage>
</organism>
<reference evidence="1 2" key="1">
    <citation type="submission" date="2018-06" db="EMBL/GenBank/DDBJ databases">
        <title>A transcriptomic atlas of mushroom development highlights an independent origin of complex multicellularity.</title>
        <authorList>
            <consortium name="DOE Joint Genome Institute"/>
            <person name="Krizsan K."/>
            <person name="Almasi E."/>
            <person name="Merenyi Z."/>
            <person name="Sahu N."/>
            <person name="Viragh M."/>
            <person name="Koszo T."/>
            <person name="Mondo S."/>
            <person name="Kiss B."/>
            <person name="Balint B."/>
            <person name="Kues U."/>
            <person name="Barry K."/>
            <person name="Hegedus J.C."/>
            <person name="Henrissat B."/>
            <person name="Johnson J."/>
            <person name="Lipzen A."/>
            <person name="Ohm R."/>
            <person name="Nagy I."/>
            <person name="Pangilinan J."/>
            <person name="Yan J."/>
            <person name="Xiong Y."/>
            <person name="Grigoriev I.V."/>
            <person name="Hibbett D.S."/>
            <person name="Nagy L.G."/>
        </authorList>
    </citation>
    <scope>NUCLEOTIDE SEQUENCE [LARGE SCALE GENOMIC DNA]</scope>
    <source>
        <strain evidence="1 2">SZMC22713</strain>
    </source>
</reference>
<feature type="non-terminal residue" evidence="1">
    <location>
        <position position="1"/>
    </location>
</feature>
<dbReference type="OrthoDB" id="3037028at2759"/>
<protein>
    <submittedName>
        <fullName evidence="1">Uncharacterized protein</fullName>
    </submittedName>
</protein>
<keyword evidence="2" id="KW-1185">Reference proteome</keyword>
<dbReference type="Proteomes" id="UP000294933">
    <property type="component" value="Unassembled WGS sequence"/>
</dbReference>
<feature type="non-terminal residue" evidence="1">
    <location>
        <position position="53"/>
    </location>
</feature>
<dbReference type="AlphaFoldDB" id="A0A4Y7PME5"/>
<gene>
    <name evidence="1" type="ORF">BD410DRAFT_698479</name>
</gene>
<sequence length="53" mass="5976">LDVDAQFLTKMIYNPDLPNAPMTRLVLYISLFNFNIDRVPAASHLAADGLSRR</sequence>
<evidence type="ECO:0000313" key="2">
    <source>
        <dbReference type="Proteomes" id="UP000294933"/>
    </source>
</evidence>
<dbReference type="VEuPathDB" id="FungiDB:BD410DRAFT_698479"/>
<dbReference type="EMBL" id="ML170244">
    <property type="protein sequence ID" value="TDL16385.1"/>
    <property type="molecule type" value="Genomic_DNA"/>
</dbReference>